<comment type="caution">
    <text evidence="2">The sequence shown here is derived from an EMBL/GenBank/DDBJ whole genome shotgun (WGS) entry which is preliminary data.</text>
</comment>
<dbReference type="OrthoDB" id="4111494at2"/>
<keyword evidence="1" id="KW-0472">Membrane</keyword>
<name>A0A1V4AEY1_9ACTN</name>
<reference evidence="2 3" key="1">
    <citation type="submission" date="2017-02" db="EMBL/GenBank/DDBJ databases">
        <title>Draft Genome Sequence of Streptomyces tsukubaensis F601, a Producer of the immunosuppressant tacrolimus FK506.</title>
        <authorList>
            <person name="Zong G."/>
            <person name="Zhong C."/>
            <person name="Fu J."/>
            <person name="Qin R."/>
            <person name="Cao G."/>
        </authorList>
    </citation>
    <scope>NUCLEOTIDE SEQUENCE [LARGE SCALE GENOMIC DNA]</scope>
    <source>
        <strain evidence="2 3">F601</strain>
    </source>
</reference>
<accession>A0A1V4AEY1</accession>
<keyword evidence="1" id="KW-0812">Transmembrane</keyword>
<gene>
    <name evidence="2" type="ORF">B1H18_00525</name>
</gene>
<dbReference type="Proteomes" id="UP000190539">
    <property type="component" value="Unassembled WGS sequence"/>
</dbReference>
<keyword evidence="1" id="KW-1133">Transmembrane helix</keyword>
<feature type="transmembrane region" description="Helical" evidence="1">
    <location>
        <begin position="22"/>
        <end position="41"/>
    </location>
</feature>
<dbReference type="RefSeq" id="WP_077963708.1">
    <property type="nucleotide sequence ID" value="NZ_CP045178.1"/>
</dbReference>
<dbReference type="AlphaFoldDB" id="A0A1V4AEY1"/>
<organism evidence="2 3">
    <name type="scientific">Streptomyces tsukubensis</name>
    <dbReference type="NCBI Taxonomy" id="83656"/>
    <lineage>
        <taxon>Bacteria</taxon>
        <taxon>Bacillati</taxon>
        <taxon>Actinomycetota</taxon>
        <taxon>Actinomycetes</taxon>
        <taxon>Kitasatosporales</taxon>
        <taxon>Streptomycetaceae</taxon>
        <taxon>Streptomyces</taxon>
    </lineage>
</organism>
<protein>
    <submittedName>
        <fullName evidence="2">Uncharacterized protein</fullName>
    </submittedName>
</protein>
<proteinExistence type="predicted"/>
<evidence type="ECO:0000313" key="3">
    <source>
        <dbReference type="Proteomes" id="UP000190539"/>
    </source>
</evidence>
<dbReference type="EMBL" id="MVFC01000001">
    <property type="protein sequence ID" value="OON82599.1"/>
    <property type="molecule type" value="Genomic_DNA"/>
</dbReference>
<evidence type="ECO:0000313" key="2">
    <source>
        <dbReference type="EMBL" id="OON82599.1"/>
    </source>
</evidence>
<evidence type="ECO:0000256" key="1">
    <source>
        <dbReference type="SAM" id="Phobius"/>
    </source>
</evidence>
<keyword evidence="3" id="KW-1185">Reference proteome</keyword>
<sequence>MTEGSPITEGAPREVARTLRRVALWGVLPLVLVLLAAWTWYRVSDTGKRWRYVDRLSGYCAGLLPPQQTEKLTGLRTGTFANELRRGGELKYYQFCSAAGRYITISRVPGAKQGELDPDDIQWYFPYEDVDALPAPVPLGGGWRGHTDVENTVTSLDCGNGGSVVVTAQGEGTEKTMDGDRAPVDRAVVQEVAELVTATAARAADKWGCAAKPPTGPPRIPAMAHVPEPAAGVREGGCVGLPLDRDERIAWSWGGVVGRGSLEERCVLGTREEPYQGQQEGELYTLTAKYGMQAEAARIADHRYSDEWREMRDPFMATARCEGSAVRARFTVAVWDQAADEKKGVALLKEFTRHAAERHGCTDVRMPSGS</sequence>